<organism evidence="1 2">
    <name type="scientific">Cyclocybe aegerita</name>
    <name type="common">Black poplar mushroom</name>
    <name type="synonym">Agrocybe aegerita</name>
    <dbReference type="NCBI Taxonomy" id="1973307"/>
    <lineage>
        <taxon>Eukaryota</taxon>
        <taxon>Fungi</taxon>
        <taxon>Dikarya</taxon>
        <taxon>Basidiomycota</taxon>
        <taxon>Agaricomycotina</taxon>
        <taxon>Agaricomycetes</taxon>
        <taxon>Agaricomycetidae</taxon>
        <taxon>Agaricales</taxon>
        <taxon>Agaricineae</taxon>
        <taxon>Bolbitiaceae</taxon>
        <taxon>Cyclocybe</taxon>
    </lineage>
</organism>
<evidence type="ECO:0000313" key="1">
    <source>
        <dbReference type="EMBL" id="CAA7267531.1"/>
    </source>
</evidence>
<protein>
    <submittedName>
        <fullName evidence="1">Uncharacterized protein</fullName>
    </submittedName>
</protein>
<comment type="caution">
    <text evidence="1">The sequence shown here is derived from an EMBL/GenBank/DDBJ whole genome shotgun (WGS) entry which is preliminary data.</text>
</comment>
<dbReference type="Proteomes" id="UP000467700">
    <property type="component" value="Unassembled WGS sequence"/>
</dbReference>
<evidence type="ECO:0000313" key="2">
    <source>
        <dbReference type="Proteomes" id="UP000467700"/>
    </source>
</evidence>
<keyword evidence="2" id="KW-1185">Reference proteome</keyword>
<dbReference type="EMBL" id="CACVBS010000060">
    <property type="protein sequence ID" value="CAA7267531.1"/>
    <property type="molecule type" value="Genomic_DNA"/>
</dbReference>
<accession>A0A8S0XX69</accession>
<name>A0A8S0XX69_CYCAE</name>
<reference evidence="1 2" key="1">
    <citation type="submission" date="2020-01" db="EMBL/GenBank/DDBJ databases">
        <authorList>
            <person name="Gupta K D."/>
        </authorList>
    </citation>
    <scope>NUCLEOTIDE SEQUENCE [LARGE SCALE GENOMIC DNA]</scope>
</reference>
<sequence>MDDAFLFMCRCTSAVGISLDCINEPWSDFFKDNLTSTSWAHTVANLRVLRIANSACDCTPLLQYLKLPSLRVLQMHNFETGADCVSTLEATLSSSRSLRQLSIVDHSMGEVRLWSLLRSTLLGEIPSVGIYTQSKNIKWDMLLDTVPAALNLKANVPRWEKDGFRGGWYGWGPGSLADAHSIY</sequence>
<dbReference type="AlphaFoldDB" id="A0A8S0XX69"/>
<gene>
    <name evidence="1" type="ORF">AAE3_LOCUS9746</name>
</gene>
<proteinExistence type="predicted"/>
<dbReference type="SUPFAM" id="SSF52047">
    <property type="entry name" value="RNI-like"/>
    <property type="match status" value="1"/>
</dbReference>